<gene>
    <name evidence="1" type="primary">HaOG202086</name>
    <name evidence="1" type="ORF">B5X24_HaOG202086</name>
</gene>
<dbReference type="EMBL" id="KZ149901">
    <property type="protein sequence ID" value="PZC78520.1"/>
    <property type="molecule type" value="Genomic_DNA"/>
</dbReference>
<protein>
    <submittedName>
        <fullName evidence="1">Uncharacterized protein</fullName>
    </submittedName>
</protein>
<sequence>MILFQISLHLRRSWGGPNRYCRKSTRDDGRTSVLGADSPTTADGIMCYRIPTEQIPIGHTVISNYTPAPRPRSVLVSIYFGEPQPDALLGVRERNHPRREFQGRC</sequence>
<keyword evidence="2" id="KW-1185">Reference proteome</keyword>
<name>A0A2W1C082_HELAM</name>
<evidence type="ECO:0000313" key="1">
    <source>
        <dbReference type="EMBL" id="PZC78520.1"/>
    </source>
</evidence>
<accession>A0A2W1C082</accession>
<proteinExistence type="predicted"/>
<evidence type="ECO:0000313" key="2">
    <source>
        <dbReference type="Proteomes" id="UP000249218"/>
    </source>
</evidence>
<reference evidence="1 2" key="1">
    <citation type="journal article" date="2017" name="BMC Biol.">
        <title>Genomic innovations, transcriptional plasticity and gene loss underlying the evolution and divergence of two highly polyphagous and invasive Helicoverpa pest species.</title>
        <authorList>
            <person name="Pearce S.L."/>
            <person name="Clarke D.F."/>
            <person name="East P.D."/>
            <person name="Elfekih S."/>
            <person name="Gordon K.H."/>
            <person name="Jermiin L.S."/>
            <person name="McGaughran A."/>
            <person name="Oakeshott J.G."/>
            <person name="Papanikolaou A."/>
            <person name="Perera O.P."/>
            <person name="Rane R.V."/>
            <person name="Richards S."/>
            <person name="Tay W.T."/>
            <person name="Walsh T.K."/>
            <person name="Anderson A."/>
            <person name="Anderson C.J."/>
            <person name="Asgari S."/>
            <person name="Board P.G."/>
            <person name="Bretschneider A."/>
            <person name="Campbell P.M."/>
            <person name="Chertemps T."/>
            <person name="Christeller J.T."/>
            <person name="Coppin C.W."/>
            <person name="Downes S.J."/>
            <person name="Duan G."/>
            <person name="Farnsworth C.A."/>
            <person name="Good R.T."/>
            <person name="Han L.B."/>
            <person name="Han Y.C."/>
            <person name="Hatje K."/>
            <person name="Horne I."/>
            <person name="Huang Y.P."/>
            <person name="Hughes D.S."/>
            <person name="Jacquin-Joly E."/>
            <person name="James W."/>
            <person name="Jhangiani S."/>
            <person name="Kollmar M."/>
            <person name="Kuwar S.S."/>
            <person name="Li S."/>
            <person name="Liu N.Y."/>
            <person name="Maibeche M.T."/>
            <person name="Miller J.R."/>
            <person name="Montagne N."/>
            <person name="Perry T."/>
            <person name="Qu J."/>
            <person name="Song S.V."/>
            <person name="Sutton G.G."/>
            <person name="Vogel H."/>
            <person name="Walenz B.P."/>
            <person name="Xu W."/>
            <person name="Zhang H.J."/>
            <person name="Zou Z."/>
            <person name="Batterham P."/>
            <person name="Edwards O.R."/>
            <person name="Feyereisen R."/>
            <person name="Gibbs R.A."/>
            <person name="Heckel D.G."/>
            <person name="McGrath A."/>
            <person name="Robin C."/>
            <person name="Scherer S.E."/>
            <person name="Worley K.C."/>
            <person name="Wu Y.D."/>
        </authorList>
    </citation>
    <scope>NUCLEOTIDE SEQUENCE [LARGE SCALE GENOMIC DNA]</scope>
    <source>
        <strain evidence="1">Harm_GR_Male_#8</strain>
        <tissue evidence="1">Whole organism</tissue>
    </source>
</reference>
<dbReference type="Proteomes" id="UP000249218">
    <property type="component" value="Unassembled WGS sequence"/>
</dbReference>
<dbReference type="AlphaFoldDB" id="A0A2W1C082"/>
<organism evidence="1 2">
    <name type="scientific">Helicoverpa armigera</name>
    <name type="common">Cotton bollworm</name>
    <name type="synonym">Heliothis armigera</name>
    <dbReference type="NCBI Taxonomy" id="29058"/>
    <lineage>
        <taxon>Eukaryota</taxon>
        <taxon>Metazoa</taxon>
        <taxon>Ecdysozoa</taxon>
        <taxon>Arthropoda</taxon>
        <taxon>Hexapoda</taxon>
        <taxon>Insecta</taxon>
        <taxon>Pterygota</taxon>
        <taxon>Neoptera</taxon>
        <taxon>Endopterygota</taxon>
        <taxon>Lepidoptera</taxon>
        <taxon>Glossata</taxon>
        <taxon>Ditrysia</taxon>
        <taxon>Noctuoidea</taxon>
        <taxon>Noctuidae</taxon>
        <taxon>Heliothinae</taxon>
        <taxon>Helicoverpa</taxon>
    </lineage>
</organism>